<dbReference type="InterPro" id="IPR008686">
    <property type="entry name" value="RNA_pol_mitovir"/>
</dbReference>
<proteinExistence type="predicted"/>
<sequence>MLRRLHYFRNQFEILRSEKYADDIVIEDRHVAELYQEAMEELQMTISKEKSLISDRGCLEFAKQFLIKKGRVNISPVSVPMVRALVHSLSVAPAIRKDRGRRALF</sequence>
<dbReference type="PANTHER" id="PTHR34456:SF9">
    <property type="entry name" value="MITOVIRUS RNA-DEPENDENT RNA POLYMERASE"/>
    <property type="match status" value="1"/>
</dbReference>
<dbReference type="EMBL" id="EQ975898">
    <property type="protein sequence ID" value="EEF27050.1"/>
    <property type="molecule type" value="Genomic_DNA"/>
</dbReference>
<dbReference type="STRING" id="3988.B9TAR5"/>
<reference evidence="2" key="1">
    <citation type="journal article" date="2010" name="Nat. Biotechnol.">
        <title>Draft genome sequence of the oilseed species Ricinus communis.</title>
        <authorList>
            <person name="Chan A.P."/>
            <person name="Crabtree J."/>
            <person name="Zhao Q."/>
            <person name="Lorenzi H."/>
            <person name="Orvis J."/>
            <person name="Puiu D."/>
            <person name="Melake-Berhan A."/>
            <person name="Jones K.M."/>
            <person name="Redman J."/>
            <person name="Chen G."/>
            <person name="Cahoon E.B."/>
            <person name="Gedil M."/>
            <person name="Stanke M."/>
            <person name="Haas B.J."/>
            <person name="Wortman J.R."/>
            <person name="Fraser-Liggett C.M."/>
            <person name="Ravel J."/>
            <person name="Rabinowicz P.D."/>
        </authorList>
    </citation>
    <scope>NUCLEOTIDE SEQUENCE [LARGE SCALE GENOMIC DNA]</scope>
    <source>
        <strain evidence="2">cv. Hale</strain>
    </source>
</reference>
<dbReference type="PANTHER" id="PTHR34456">
    <property type="entry name" value="MITOVIRUS RNA-DEPENDENT RNA POLYMERASE"/>
    <property type="match status" value="1"/>
</dbReference>
<dbReference type="InParanoid" id="B9TAR5"/>
<dbReference type="AlphaFoldDB" id="B9TAR5"/>
<evidence type="ECO:0000313" key="2">
    <source>
        <dbReference type="Proteomes" id="UP000008311"/>
    </source>
</evidence>
<keyword evidence="2" id="KW-1185">Reference proteome</keyword>
<protein>
    <recommendedName>
        <fullName evidence="3">Reverse transcriptase domain-containing protein</fullName>
    </recommendedName>
</protein>
<organism evidence="1 2">
    <name type="scientific">Ricinus communis</name>
    <name type="common">Castor bean</name>
    <dbReference type="NCBI Taxonomy" id="3988"/>
    <lineage>
        <taxon>Eukaryota</taxon>
        <taxon>Viridiplantae</taxon>
        <taxon>Streptophyta</taxon>
        <taxon>Embryophyta</taxon>
        <taxon>Tracheophyta</taxon>
        <taxon>Spermatophyta</taxon>
        <taxon>Magnoliopsida</taxon>
        <taxon>eudicotyledons</taxon>
        <taxon>Gunneridae</taxon>
        <taxon>Pentapetalae</taxon>
        <taxon>rosids</taxon>
        <taxon>fabids</taxon>
        <taxon>Malpighiales</taxon>
        <taxon>Euphorbiaceae</taxon>
        <taxon>Acalyphoideae</taxon>
        <taxon>Acalypheae</taxon>
        <taxon>Ricinus</taxon>
    </lineage>
</organism>
<gene>
    <name evidence="1" type="ORF">RCOM_2037960</name>
</gene>
<accession>B9TAR5</accession>
<name>B9TAR5_RICCO</name>
<evidence type="ECO:0000313" key="1">
    <source>
        <dbReference type="EMBL" id="EEF27050.1"/>
    </source>
</evidence>
<dbReference type="Proteomes" id="UP000008311">
    <property type="component" value="Unassembled WGS sequence"/>
</dbReference>
<evidence type="ECO:0008006" key="3">
    <source>
        <dbReference type="Google" id="ProtNLM"/>
    </source>
</evidence>
<dbReference type="Pfam" id="PF05919">
    <property type="entry name" value="Mitovir_RNA_pol"/>
    <property type="match status" value="1"/>
</dbReference>
<dbReference type="eggNOG" id="ENOG502S5E8">
    <property type="taxonomic scope" value="Eukaryota"/>
</dbReference>